<dbReference type="GeneTree" id="ENSGT00940000154170"/>
<gene>
    <name evidence="6" type="primary">ANKDD1B</name>
</gene>
<feature type="repeat" description="ANK" evidence="3">
    <location>
        <begin position="232"/>
        <end position="264"/>
    </location>
</feature>
<evidence type="ECO:0000256" key="3">
    <source>
        <dbReference type="PROSITE-ProRule" id="PRU00023"/>
    </source>
</evidence>
<reference evidence="6" key="1">
    <citation type="submission" date="2025-08" db="UniProtKB">
        <authorList>
            <consortium name="Ensembl"/>
        </authorList>
    </citation>
    <scope>IDENTIFICATION</scope>
</reference>
<dbReference type="InterPro" id="IPR002110">
    <property type="entry name" value="Ankyrin_rpt"/>
</dbReference>
<evidence type="ECO:0000256" key="4">
    <source>
        <dbReference type="SAM" id="MobiDB-lite"/>
    </source>
</evidence>
<feature type="compositionally biased region" description="Basic and acidic residues" evidence="4">
    <location>
        <begin position="388"/>
        <end position="399"/>
    </location>
</feature>
<evidence type="ECO:0000313" key="6">
    <source>
        <dbReference type="Ensembl" id="ENSLLEP00000035407.1"/>
    </source>
</evidence>
<keyword evidence="1" id="KW-0677">Repeat</keyword>
<keyword evidence="7" id="KW-1185">Reference proteome</keyword>
<protein>
    <submittedName>
        <fullName evidence="6">Ankyrin repeat and death domain containing 1B</fullName>
    </submittedName>
</protein>
<dbReference type="Pfam" id="PF00023">
    <property type="entry name" value="Ank"/>
    <property type="match status" value="1"/>
</dbReference>
<dbReference type="AlphaFoldDB" id="A0A8C5QCX9"/>
<dbReference type="SUPFAM" id="SSF47986">
    <property type="entry name" value="DEATH domain"/>
    <property type="match status" value="1"/>
</dbReference>
<feature type="repeat" description="ANK" evidence="3">
    <location>
        <begin position="265"/>
        <end position="297"/>
    </location>
</feature>
<dbReference type="PRINTS" id="PR01415">
    <property type="entry name" value="ANKYRIN"/>
</dbReference>
<dbReference type="OrthoDB" id="448455at2759"/>
<evidence type="ECO:0000313" key="7">
    <source>
        <dbReference type="Proteomes" id="UP000694569"/>
    </source>
</evidence>
<feature type="repeat" description="ANK" evidence="3">
    <location>
        <begin position="131"/>
        <end position="163"/>
    </location>
</feature>
<dbReference type="Gene3D" id="1.10.533.10">
    <property type="entry name" value="Death Domain, Fas"/>
    <property type="match status" value="1"/>
</dbReference>
<accession>A0A8C5QCX9</accession>
<dbReference type="InterPro" id="IPR011029">
    <property type="entry name" value="DEATH-like_dom_sf"/>
</dbReference>
<sequence>MKSIYRAREMVREKVSVLQGENGEDGLAVLKAQKMLHTVNGVVQNVKNWNGPDKNADTSHETLLQKEMEFHIAAKENNVEKMTSLKGQKININSRNNLNRTALHFAVAKNNLNAVTFLLNHKARVDIVDKHGLTVLHLAAWSADLNIFQKLINAGASQKSATEDGMNVLHFAAQHNKLSIVDYILTELQLKDLNVGDKKGKKPFHLAAENGHLNMVSKLVDLNLFSPDKDKDGNTALHLAAKKGHSDLIGTLLNLFEDIDQPNEIGATPFYLAIEGKHIECGDLLLQAGSNINAATHDGRGALHIAAENGLKNMIHFLIDNNFDIKPNPNDKNPPLHLAIRRNFIPIVDVPSNDVEDNEDEIDTDKDLPSDLDQIPNYMTKENVPPESGHDLNDDDTGRKISSSTKAKPNYMEIVDVLMERGCDLNAVDTRQQTALHLVAEFNNIDLVQKLLKSGHCDLTIADKQGKTALKVAARSNNTLIVDMIIKAERYYTWKKECQDDPDNQKEFQDSLIDFKQDHSLQTRRLREALWKLAYNELRSHGWKKLAQVWLFTEAQLKAIEEEWTGQASYKEHGHRMLLIWLHGALLKDEYPNKIVYEELTKLGKRRIAERFRKHSTGDTFFKNCTIS</sequence>
<evidence type="ECO:0000259" key="5">
    <source>
        <dbReference type="PROSITE" id="PS50017"/>
    </source>
</evidence>
<dbReference type="PANTHER" id="PTHR24126">
    <property type="entry name" value="ANKYRIN REPEAT, PH AND SEC7 DOMAIN CONTAINING PROTEIN SECG-RELATED"/>
    <property type="match status" value="1"/>
</dbReference>
<dbReference type="PROSITE" id="PS50088">
    <property type="entry name" value="ANK_REPEAT"/>
    <property type="match status" value="6"/>
</dbReference>
<dbReference type="PROSITE" id="PS50297">
    <property type="entry name" value="ANK_REP_REGION"/>
    <property type="match status" value="6"/>
</dbReference>
<dbReference type="Proteomes" id="UP000694569">
    <property type="component" value="Unplaced"/>
</dbReference>
<name>A0A8C5QCX9_9ANUR</name>
<dbReference type="Ensembl" id="ENSLLET00000036754.1">
    <property type="protein sequence ID" value="ENSLLEP00000035407.1"/>
    <property type="gene ID" value="ENSLLEG00000022314.1"/>
</dbReference>
<dbReference type="Gene3D" id="1.25.40.20">
    <property type="entry name" value="Ankyrin repeat-containing domain"/>
    <property type="match status" value="4"/>
</dbReference>
<organism evidence="6 7">
    <name type="scientific">Leptobrachium leishanense</name>
    <name type="common">Leishan spiny toad</name>
    <dbReference type="NCBI Taxonomy" id="445787"/>
    <lineage>
        <taxon>Eukaryota</taxon>
        <taxon>Metazoa</taxon>
        <taxon>Chordata</taxon>
        <taxon>Craniata</taxon>
        <taxon>Vertebrata</taxon>
        <taxon>Euteleostomi</taxon>
        <taxon>Amphibia</taxon>
        <taxon>Batrachia</taxon>
        <taxon>Anura</taxon>
        <taxon>Pelobatoidea</taxon>
        <taxon>Megophryidae</taxon>
        <taxon>Leptobrachium</taxon>
    </lineage>
</organism>
<dbReference type="Pfam" id="PF12796">
    <property type="entry name" value="Ank_2"/>
    <property type="match status" value="3"/>
</dbReference>
<reference evidence="6" key="2">
    <citation type="submission" date="2025-09" db="UniProtKB">
        <authorList>
            <consortium name="Ensembl"/>
        </authorList>
    </citation>
    <scope>IDENTIFICATION</scope>
</reference>
<feature type="domain" description="Death" evidence="5">
    <location>
        <begin position="543"/>
        <end position="616"/>
    </location>
</feature>
<feature type="compositionally biased region" description="Acidic residues" evidence="4">
    <location>
        <begin position="354"/>
        <end position="364"/>
    </location>
</feature>
<evidence type="ECO:0000256" key="2">
    <source>
        <dbReference type="ARBA" id="ARBA00023043"/>
    </source>
</evidence>
<feature type="repeat" description="ANK" evidence="3">
    <location>
        <begin position="199"/>
        <end position="221"/>
    </location>
</feature>
<dbReference type="SMART" id="SM00248">
    <property type="entry name" value="ANK"/>
    <property type="match status" value="11"/>
</dbReference>
<dbReference type="PROSITE" id="PS50017">
    <property type="entry name" value="DEATH_DOMAIN"/>
    <property type="match status" value="1"/>
</dbReference>
<dbReference type="GO" id="GO:0007165">
    <property type="term" value="P:signal transduction"/>
    <property type="evidence" value="ECO:0007669"/>
    <property type="project" value="InterPro"/>
</dbReference>
<dbReference type="InterPro" id="IPR036770">
    <property type="entry name" value="Ankyrin_rpt-contain_sf"/>
</dbReference>
<keyword evidence="2 3" id="KW-0040">ANK repeat</keyword>
<evidence type="ECO:0000256" key="1">
    <source>
        <dbReference type="ARBA" id="ARBA00022737"/>
    </source>
</evidence>
<feature type="region of interest" description="Disordered" evidence="4">
    <location>
        <begin position="351"/>
        <end position="404"/>
    </location>
</feature>
<feature type="repeat" description="ANK" evidence="3">
    <location>
        <begin position="98"/>
        <end position="130"/>
    </location>
</feature>
<feature type="repeat" description="ANK" evidence="3">
    <location>
        <begin position="298"/>
        <end position="330"/>
    </location>
</feature>
<dbReference type="InterPro" id="IPR000488">
    <property type="entry name" value="Death_dom"/>
</dbReference>
<dbReference type="SUPFAM" id="SSF48403">
    <property type="entry name" value="Ankyrin repeat"/>
    <property type="match status" value="2"/>
</dbReference>
<dbReference type="Pfam" id="PF13637">
    <property type="entry name" value="Ank_4"/>
    <property type="match status" value="1"/>
</dbReference>
<proteinExistence type="predicted"/>